<evidence type="ECO:0000256" key="1">
    <source>
        <dbReference type="SAM" id="MobiDB-lite"/>
    </source>
</evidence>
<accession>A0A5B0PJV7</accession>
<dbReference type="Proteomes" id="UP000324748">
    <property type="component" value="Unassembled WGS sequence"/>
</dbReference>
<gene>
    <name evidence="2" type="ORF">PGT21_021276</name>
</gene>
<keyword evidence="3" id="KW-1185">Reference proteome</keyword>
<dbReference type="AlphaFoldDB" id="A0A5B0PJV7"/>
<comment type="caution">
    <text evidence="2">The sequence shown here is derived from an EMBL/GenBank/DDBJ whole genome shotgun (WGS) entry which is preliminary data.</text>
</comment>
<evidence type="ECO:0000313" key="3">
    <source>
        <dbReference type="Proteomes" id="UP000324748"/>
    </source>
</evidence>
<dbReference type="EMBL" id="VSWC01000053">
    <property type="protein sequence ID" value="KAA1101471.1"/>
    <property type="molecule type" value="Genomic_DNA"/>
</dbReference>
<proteinExistence type="predicted"/>
<feature type="region of interest" description="Disordered" evidence="1">
    <location>
        <begin position="78"/>
        <end position="113"/>
    </location>
</feature>
<reference evidence="2 3" key="1">
    <citation type="submission" date="2019-05" db="EMBL/GenBank/DDBJ databases">
        <title>Emergence of the Ug99 lineage of the wheat stem rust pathogen through somatic hybridization.</title>
        <authorList>
            <person name="Li F."/>
            <person name="Upadhyaya N.M."/>
            <person name="Sperschneider J."/>
            <person name="Matny O."/>
            <person name="Nguyen-Phuc H."/>
            <person name="Mago R."/>
            <person name="Raley C."/>
            <person name="Miller M.E."/>
            <person name="Silverstein K.A.T."/>
            <person name="Henningsen E."/>
            <person name="Hirsch C.D."/>
            <person name="Visser B."/>
            <person name="Pretorius Z.A."/>
            <person name="Steffenson B.J."/>
            <person name="Schwessinger B."/>
            <person name="Dodds P.N."/>
            <person name="Figueroa M."/>
        </authorList>
    </citation>
    <scope>NUCLEOTIDE SEQUENCE [LARGE SCALE GENOMIC DNA]</scope>
    <source>
        <strain evidence="2">21-0</strain>
    </source>
</reference>
<evidence type="ECO:0000313" key="2">
    <source>
        <dbReference type="EMBL" id="KAA1101471.1"/>
    </source>
</evidence>
<sequence length="113" mass="11872">MVTLTVTNTALPVHPSSSIAASPLATATNPVSLSKIPSSPPTFFTATDQDFPPPSSLPSISLPSSISPAASALLTPVHHLINHPPPPPQHPPQTYSPQQARSFPWMAPLQLQD</sequence>
<name>A0A5B0PJV7_PUCGR</name>
<protein>
    <submittedName>
        <fullName evidence="2">Uncharacterized protein</fullName>
    </submittedName>
</protein>
<organism evidence="2 3">
    <name type="scientific">Puccinia graminis f. sp. tritici</name>
    <dbReference type="NCBI Taxonomy" id="56615"/>
    <lineage>
        <taxon>Eukaryota</taxon>
        <taxon>Fungi</taxon>
        <taxon>Dikarya</taxon>
        <taxon>Basidiomycota</taxon>
        <taxon>Pucciniomycotina</taxon>
        <taxon>Pucciniomycetes</taxon>
        <taxon>Pucciniales</taxon>
        <taxon>Pucciniaceae</taxon>
        <taxon>Puccinia</taxon>
    </lineage>
</organism>